<dbReference type="Proteomes" id="UP000054217">
    <property type="component" value="Unassembled WGS sequence"/>
</dbReference>
<dbReference type="Pfam" id="PF24626">
    <property type="entry name" value="SH3_Tf2-1"/>
    <property type="match status" value="1"/>
</dbReference>
<dbReference type="InterPro" id="IPR000953">
    <property type="entry name" value="Chromo/chromo_shadow_dom"/>
</dbReference>
<evidence type="ECO:0000313" key="2">
    <source>
        <dbReference type="EMBL" id="KIN98866.1"/>
    </source>
</evidence>
<sequence>MAVLIVVDWLSKQAIFIPTYDTVTAPELTRLFLLHVFSKHGVLAHDNWADILPLAEFAYNNAPSTTTSVSPFFTNKGYHPNILVYPEHDLTSAQACDYAHYQGLANAKCIPAPDFKVCDQVCVKVRYFWSTWPSKKLLEKNLSPYPVIAQASTHSFTLCLPDSMCTVHPVFHVSQLKLTIPNTILNQMQPPPPPVKVDGKLEFEVADILNSKVNQHHLCWLQYLVWWTSYKGTKEETTWVLATELDNASKLVQEFHSHYPSKPSPFQ</sequence>
<dbReference type="OrthoDB" id="3245145at2759"/>
<keyword evidence="3" id="KW-1185">Reference proteome</keyword>
<name>A0A0C3JMX7_PISTI</name>
<dbReference type="Pfam" id="PF00385">
    <property type="entry name" value="Chromo"/>
    <property type="match status" value="1"/>
</dbReference>
<dbReference type="GO" id="GO:0006338">
    <property type="term" value="P:chromatin remodeling"/>
    <property type="evidence" value="ECO:0007669"/>
    <property type="project" value="UniProtKB-ARBA"/>
</dbReference>
<dbReference type="HOGENOM" id="CLU_000384_6_4_1"/>
<dbReference type="PROSITE" id="PS50013">
    <property type="entry name" value="CHROMO_2"/>
    <property type="match status" value="1"/>
</dbReference>
<dbReference type="InterPro" id="IPR036397">
    <property type="entry name" value="RNaseH_sf"/>
</dbReference>
<dbReference type="AlphaFoldDB" id="A0A0C3JMX7"/>
<dbReference type="GO" id="GO:0003676">
    <property type="term" value="F:nucleic acid binding"/>
    <property type="evidence" value="ECO:0007669"/>
    <property type="project" value="InterPro"/>
</dbReference>
<dbReference type="CDD" id="cd00024">
    <property type="entry name" value="CD_CSD"/>
    <property type="match status" value="1"/>
</dbReference>
<dbReference type="SUPFAM" id="SSF53098">
    <property type="entry name" value="Ribonuclease H-like"/>
    <property type="match status" value="1"/>
</dbReference>
<evidence type="ECO:0000259" key="1">
    <source>
        <dbReference type="PROSITE" id="PS50013"/>
    </source>
</evidence>
<dbReference type="SUPFAM" id="SSF54160">
    <property type="entry name" value="Chromo domain-like"/>
    <property type="match status" value="1"/>
</dbReference>
<dbReference type="PANTHER" id="PTHR45835">
    <property type="entry name" value="YALI0A06105P"/>
    <property type="match status" value="1"/>
</dbReference>
<feature type="domain" description="Chromo" evidence="1">
    <location>
        <begin position="203"/>
        <end position="267"/>
    </location>
</feature>
<organism evidence="2 3">
    <name type="scientific">Pisolithus tinctorius Marx 270</name>
    <dbReference type="NCBI Taxonomy" id="870435"/>
    <lineage>
        <taxon>Eukaryota</taxon>
        <taxon>Fungi</taxon>
        <taxon>Dikarya</taxon>
        <taxon>Basidiomycota</taxon>
        <taxon>Agaricomycotina</taxon>
        <taxon>Agaricomycetes</taxon>
        <taxon>Agaricomycetidae</taxon>
        <taxon>Boletales</taxon>
        <taxon>Sclerodermatineae</taxon>
        <taxon>Pisolithaceae</taxon>
        <taxon>Pisolithus</taxon>
    </lineage>
</organism>
<gene>
    <name evidence="2" type="ORF">M404DRAFT_31009</name>
</gene>
<dbReference type="Gene3D" id="2.40.50.40">
    <property type="match status" value="1"/>
</dbReference>
<proteinExistence type="predicted"/>
<dbReference type="InterPro" id="IPR056924">
    <property type="entry name" value="SH3_Tf2-1"/>
</dbReference>
<accession>A0A0C3JMX7</accession>
<reference evidence="3" key="2">
    <citation type="submission" date="2015-01" db="EMBL/GenBank/DDBJ databases">
        <title>Evolutionary Origins and Diversification of the Mycorrhizal Mutualists.</title>
        <authorList>
            <consortium name="DOE Joint Genome Institute"/>
            <consortium name="Mycorrhizal Genomics Consortium"/>
            <person name="Kohler A."/>
            <person name="Kuo A."/>
            <person name="Nagy L.G."/>
            <person name="Floudas D."/>
            <person name="Copeland A."/>
            <person name="Barry K.W."/>
            <person name="Cichocki N."/>
            <person name="Veneault-Fourrey C."/>
            <person name="LaButti K."/>
            <person name="Lindquist E.A."/>
            <person name="Lipzen A."/>
            <person name="Lundell T."/>
            <person name="Morin E."/>
            <person name="Murat C."/>
            <person name="Riley R."/>
            <person name="Ohm R."/>
            <person name="Sun H."/>
            <person name="Tunlid A."/>
            <person name="Henrissat B."/>
            <person name="Grigoriev I.V."/>
            <person name="Hibbett D.S."/>
            <person name="Martin F."/>
        </authorList>
    </citation>
    <scope>NUCLEOTIDE SEQUENCE [LARGE SCALE GENOMIC DNA]</scope>
    <source>
        <strain evidence="3">Marx 270</strain>
    </source>
</reference>
<dbReference type="STRING" id="870435.A0A0C3JMX7"/>
<evidence type="ECO:0000313" key="3">
    <source>
        <dbReference type="Proteomes" id="UP000054217"/>
    </source>
</evidence>
<reference evidence="2 3" key="1">
    <citation type="submission" date="2014-04" db="EMBL/GenBank/DDBJ databases">
        <authorList>
            <consortium name="DOE Joint Genome Institute"/>
            <person name="Kuo A."/>
            <person name="Kohler A."/>
            <person name="Costa M.D."/>
            <person name="Nagy L.G."/>
            <person name="Floudas D."/>
            <person name="Copeland A."/>
            <person name="Barry K.W."/>
            <person name="Cichocki N."/>
            <person name="Veneault-Fourrey C."/>
            <person name="LaButti K."/>
            <person name="Lindquist E.A."/>
            <person name="Lipzen A."/>
            <person name="Lundell T."/>
            <person name="Morin E."/>
            <person name="Murat C."/>
            <person name="Sun H."/>
            <person name="Tunlid A."/>
            <person name="Henrissat B."/>
            <person name="Grigoriev I.V."/>
            <person name="Hibbett D.S."/>
            <person name="Martin F."/>
            <person name="Nordberg H.P."/>
            <person name="Cantor M.N."/>
            <person name="Hua S.X."/>
        </authorList>
    </citation>
    <scope>NUCLEOTIDE SEQUENCE [LARGE SCALE GENOMIC DNA]</scope>
    <source>
        <strain evidence="2 3">Marx 270</strain>
    </source>
</reference>
<dbReference type="InParanoid" id="A0A0C3JMX7"/>
<dbReference type="InterPro" id="IPR012337">
    <property type="entry name" value="RNaseH-like_sf"/>
</dbReference>
<dbReference type="Gene3D" id="3.30.420.10">
    <property type="entry name" value="Ribonuclease H-like superfamily/Ribonuclease H"/>
    <property type="match status" value="1"/>
</dbReference>
<dbReference type="PANTHER" id="PTHR45835:SF99">
    <property type="entry name" value="CHROMO DOMAIN-CONTAINING PROTEIN-RELATED"/>
    <property type="match status" value="1"/>
</dbReference>
<dbReference type="InterPro" id="IPR016197">
    <property type="entry name" value="Chromo-like_dom_sf"/>
</dbReference>
<dbReference type="InterPro" id="IPR023780">
    <property type="entry name" value="Chromo_domain"/>
</dbReference>
<protein>
    <recommendedName>
        <fullName evidence="1">Chromo domain-containing protein</fullName>
    </recommendedName>
</protein>
<dbReference type="EMBL" id="KN832011">
    <property type="protein sequence ID" value="KIN98866.1"/>
    <property type="molecule type" value="Genomic_DNA"/>
</dbReference>